<dbReference type="EMBL" id="CATQJA010002704">
    <property type="protein sequence ID" value="CAJ0585378.1"/>
    <property type="molecule type" value="Genomic_DNA"/>
</dbReference>
<evidence type="ECO:0000313" key="1">
    <source>
        <dbReference type="EMBL" id="CAJ0585378.1"/>
    </source>
</evidence>
<name>A0AA36GEF5_9BILA</name>
<protein>
    <submittedName>
        <fullName evidence="1">Uncharacterized protein</fullName>
    </submittedName>
</protein>
<accession>A0AA36GEF5</accession>
<evidence type="ECO:0000313" key="2">
    <source>
        <dbReference type="Proteomes" id="UP001177023"/>
    </source>
</evidence>
<organism evidence="1 2">
    <name type="scientific">Mesorhabditis spiculigera</name>
    <dbReference type="NCBI Taxonomy" id="96644"/>
    <lineage>
        <taxon>Eukaryota</taxon>
        <taxon>Metazoa</taxon>
        <taxon>Ecdysozoa</taxon>
        <taxon>Nematoda</taxon>
        <taxon>Chromadorea</taxon>
        <taxon>Rhabditida</taxon>
        <taxon>Rhabditina</taxon>
        <taxon>Rhabditomorpha</taxon>
        <taxon>Rhabditoidea</taxon>
        <taxon>Rhabditidae</taxon>
        <taxon>Mesorhabditinae</taxon>
        <taxon>Mesorhabditis</taxon>
    </lineage>
</organism>
<sequence length="455" mass="53263">MYSVEDWTSWCNEKYRCTRCHNNDNPVDDMLMKRREFENDTGRTLGEVELEAFRENVPRLINCIKCYQKYHYFNNEPENTWIALEDAEILVHSYAIQRYVDTIITPLSTLLTDAFMPKIDAASVKIDNLLSSIRETNNCAEYQIIDNGEVEPEMSSIDTKIEPDCYELLASEKLTEMIDKMRNGIDVTVDEREKWVKKAIERNMIPAELTSENEFMLQIGRMMNILHSPIFRAVLSKTRCWLSLEKSQEYPSEMAVYECAGVWKEQTFAGDYRWEYGTNCSSFVIRSIQKLLNGGTLRGQGSDIHRGPWHFPFIGEKQRAFEEKYNVRVVLITYKGYWSTSRYLRIFPCNKPDSVLRFSYKSTRSFNISMGYPSNFEKYEQMELDIIGKDETMKVTSEKMNESTYKRTMEPDEEGGKALVWTANYRPSFDDINCFDCLKGPLPDMSYCSEFHEMC</sequence>
<dbReference type="AlphaFoldDB" id="A0AA36GEF5"/>
<feature type="non-terminal residue" evidence="1">
    <location>
        <position position="455"/>
    </location>
</feature>
<comment type="caution">
    <text evidence="1">The sequence shown here is derived from an EMBL/GenBank/DDBJ whole genome shotgun (WGS) entry which is preliminary data.</text>
</comment>
<gene>
    <name evidence="1" type="ORF">MSPICULIGERA_LOCUS23404</name>
</gene>
<dbReference type="Proteomes" id="UP001177023">
    <property type="component" value="Unassembled WGS sequence"/>
</dbReference>
<reference evidence="1" key="1">
    <citation type="submission" date="2023-06" db="EMBL/GenBank/DDBJ databases">
        <authorList>
            <person name="Delattre M."/>
        </authorList>
    </citation>
    <scope>NUCLEOTIDE SEQUENCE</scope>
    <source>
        <strain evidence="1">AF72</strain>
    </source>
</reference>
<keyword evidence="2" id="KW-1185">Reference proteome</keyword>
<proteinExistence type="predicted"/>